<accession>A0A8H6M299</accession>
<gene>
    <name evidence="1" type="ORF">DFP72DRAFT_853107</name>
</gene>
<dbReference type="Proteomes" id="UP000521943">
    <property type="component" value="Unassembled WGS sequence"/>
</dbReference>
<dbReference type="EMBL" id="JACGCI010000067">
    <property type="protein sequence ID" value="KAF6748997.1"/>
    <property type="molecule type" value="Genomic_DNA"/>
</dbReference>
<proteinExistence type="predicted"/>
<name>A0A8H6M299_9AGAR</name>
<sequence>MRKLLAGHRIHVQTQAQRLEKIPGIMRMRNARDTPPHAPFWGLITKSGNAAHPTPASDRRSRWHRGAIPITVQTRIQGEPTDVRHESGKACAGGTQLGCDGGSGIRAGHLLGLMPSRSGGSWASESIQWSVVQVEGSADNQTAREYPTSAETAKIEGGFMQRPRLRNEGAMGSRCYGAFHRHNQKPRRWCWPPRRSDIMATRLMSTIEEIRYQKLCHDSIEDQVEGYAAQ</sequence>
<reference evidence="1 2" key="1">
    <citation type="submission" date="2020-07" db="EMBL/GenBank/DDBJ databases">
        <title>Comparative genomics of pyrophilous fungi reveals a link between fire events and developmental genes.</title>
        <authorList>
            <consortium name="DOE Joint Genome Institute"/>
            <person name="Steindorff A.S."/>
            <person name="Carver A."/>
            <person name="Calhoun S."/>
            <person name="Stillman K."/>
            <person name="Liu H."/>
            <person name="Lipzen A."/>
            <person name="Pangilinan J."/>
            <person name="Labutti K."/>
            <person name="Bruns T.D."/>
            <person name="Grigoriev I.V."/>
        </authorList>
    </citation>
    <scope>NUCLEOTIDE SEQUENCE [LARGE SCALE GENOMIC DNA]</scope>
    <source>
        <strain evidence="1 2">CBS 144469</strain>
    </source>
</reference>
<dbReference type="AlphaFoldDB" id="A0A8H6M299"/>
<protein>
    <submittedName>
        <fullName evidence="1">Uncharacterized protein</fullName>
    </submittedName>
</protein>
<keyword evidence="2" id="KW-1185">Reference proteome</keyword>
<evidence type="ECO:0000313" key="2">
    <source>
        <dbReference type="Proteomes" id="UP000521943"/>
    </source>
</evidence>
<organism evidence="1 2">
    <name type="scientific">Ephemerocybe angulata</name>
    <dbReference type="NCBI Taxonomy" id="980116"/>
    <lineage>
        <taxon>Eukaryota</taxon>
        <taxon>Fungi</taxon>
        <taxon>Dikarya</taxon>
        <taxon>Basidiomycota</taxon>
        <taxon>Agaricomycotina</taxon>
        <taxon>Agaricomycetes</taxon>
        <taxon>Agaricomycetidae</taxon>
        <taxon>Agaricales</taxon>
        <taxon>Agaricineae</taxon>
        <taxon>Psathyrellaceae</taxon>
        <taxon>Ephemerocybe</taxon>
    </lineage>
</organism>
<comment type="caution">
    <text evidence="1">The sequence shown here is derived from an EMBL/GenBank/DDBJ whole genome shotgun (WGS) entry which is preliminary data.</text>
</comment>
<evidence type="ECO:0000313" key="1">
    <source>
        <dbReference type="EMBL" id="KAF6748997.1"/>
    </source>
</evidence>